<organism evidence="1 2">
    <name type="scientific">Ambispora leptoticha</name>
    <dbReference type="NCBI Taxonomy" id="144679"/>
    <lineage>
        <taxon>Eukaryota</taxon>
        <taxon>Fungi</taxon>
        <taxon>Fungi incertae sedis</taxon>
        <taxon>Mucoromycota</taxon>
        <taxon>Glomeromycotina</taxon>
        <taxon>Glomeromycetes</taxon>
        <taxon>Archaeosporales</taxon>
        <taxon>Ambisporaceae</taxon>
        <taxon>Ambispora</taxon>
    </lineage>
</organism>
<reference evidence="1" key="1">
    <citation type="submission" date="2021-06" db="EMBL/GenBank/DDBJ databases">
        <authorList>
            <person name="Kallberg Y."/>
            <person name="Tangrot J."/>
            <person name="Rosling A."/>
        </authorList>
    </citation>
    <scope>NUCLEOTIDE SEQUENCE</scope>
    <source>
        <strain evidence="1">FL130A</strain>
    </source>
</reference>
<comment type="caution">
    <text evidence="1">The sequence shown here is derived from an EMBL/GenBank/DDBJ whole genome shotgun (WGS) entry which is preliminary data.</text>
</comment>
<name>A0A9N9FJV5_9GLOM</name>
<dbReference type="AlphaFoldDB" id="A0A9N9FJV5"/>
<accession>A0A9N9FJV5</accession>
<gene>
    <name evidence="1" type="ORF">ALEPTO_LOCUS5274</name>
</gene>
<keyword evidence="2" id="KW-1185">Reference proteome</keyword>
<proteinExistence type="predicted"/>
<evidence type="ECO:0000313" key="1">
    <source>
        <dbReference type="EMBL" id="CAG8538150.1"/>
    </source>
</evidence>
<evidence type="ECO:0000313" key="2">
    <source>
        <dbReference type="Proteomes" id="UP000789508"/>
    </source>
</evidence>
<protein>
    <submittedName>
        <fullName evidence="1">4193_t:CDS:1</fullName>
    </submittedName>
</protein>
<dbReference type="EMBL" id="CAJVPS010001441">
    <property type="protein sequence ID" value="CAG8538150.1"/>
    <property type="molecule type" value="Genomic_DNA"/>
</dbReference>
<sequence>MSVSATIFYIHILSCPIIAELAKNNNLKEYKKGKLFPNPIHLPCDIKAQQQKLVKNREQGSNNNFNL</sequence>
<dbReference type="Proteomes" id="UP000789508">
    <property type="component" value="Unassembled WGS sequence"/>
</dbReference>